<keyword evidence="10" id="KW-1185">Reference proteome</keyword>
<dbReference type="EC" id="3.1.4.4" evidence="3"/>
<dbReference type="GO" id="GO:0016042">
    <property type="term" value="P:lipid catabolic process"/>
    <property type="evidence" value="ECO:0007669"/>
    <property type="project" value="UniProtKB-KW"/>
</dbReference>
<feature type="chain" id="PRO_5038882702" description="phospholipase D" evidence="7">
    <location>
        <begin position="23"/>
        <end position="420"/>
    </location>
</feature>
<evidence type="ECO:0000256" key="1">
    <source>
        <dbReference type="ARBA" id="ARBA00000798"/>
    </source>
</evidence>
<protein>
    <recommendedName>
        <fullName evidence="3">phospholipase D</fullName>
        <ecNumber evidence="3">3.1.4.4</ecNumber>
    </recommendedName>
</protein>
<accession>A0A1C6VWT0</accession>
<keyword evidence="4" id="KW-0378">Hydrolase</keyword>
<evidence type="ECO:0000313" key="10">
    <source>
        <dbReference type="Proteomes" id="UP000199001"/>
    </source>
</evidence>
<dbReference type="STRING" id="47855.GA0070606_5514"/>
<proteinExistence type="inferred from homology"/>
<dbReference type="InterPro" id="IPR025202">
    <property type="entry name" value="PLD-like_dom"/>
</dbReference>
<dbReference type="PANTHER" id="PTHR43856">
    <property type="entry name" value="CARDIOLIPIN HYDROLASE"/>
    <property type="match status" value="1"/>
</dbReference>
<reference evidence="10" key="1">
    <citation type="submission" date="2016-06" db="EMBL/GenBank/DDBJ databases">
        <authorList>
            <person name="Varghese N."/>
            <person name="Submissions Spin"/>
        </authorList>
    </citation>
    <scope>NUCLEOTIDE SEQUENCE [LARGE SCALE GENOMIC DNA]</scope>
    <source>
        <strain evidence="10">DSM 43903</strain>
    </source>
</reference>
<feature type="domain" description="Phospholipase D-like" evidence="8">
    <location>
        <begin position="278"/>
        <end position="405"/>
    </location>
</feature>
<dbReference type="Pfam" id="PF13091">
    <property type="entry name" value="PLDc_2"/>
    <property type="match status" value="2"/>
</dbReference>
<keyword evidence="7" id="KW-0732">Signal</keyword>
<evidence type="ECO:0000256" key="5">
    <source>
        <dbReference type="ARBA" id="ARBA00022963"/>
    </source>
</evidence>
<dbReference type="GO" id="GO:0016891">
    <property type="term" value="F:RNA endonuclease activity producing 5'-phosphomonoesters, hydrolytic mechanism"/>
    <property type="evidence" value="ECO:0007669"/>
    <property type="project" value="TreeGrafter"/>
</dbReference>
<comment type="catalytic activity">
    <reaction evidence="1">
        <text>a 1,2-diacyl-sn-glycero-3-phosphocholine + H2O = a 1,2-diacyl-sn-glycero-3-phosphate + choline + H(+)</text>
        <dbReference type="Rhea" id="RHEA:14445"/>
        <dbReference type="ChEBI" id="CHEBI:15354"/>
        <dbReference type="ChEBI" id="CHEBI:15377"/>
        <dbReference type="ChEBI" id="CHEBI:15378"/>
        <dbReference type="ChEBI" id="CHEBI:57643"/>
        <dbReference type="ChEBI" id="CHEBI:58608"/>
        <dbReference type="EC" id="3.1.4.4"/>
    </reaction>
</comment>
<evidence type="ECO:0000313" key="9">
    <source>
        <dbReference type="EMBL" id="SCL70785.1"/>
    </source>
</evidence>
<evidence type="ECO:0000256" key="3">
    <source>
        <dbReference type="ARBA" id="ARBA00012027"/>
    </source>
</evidence>
<dbReference type="AlphaFoldDB" id="A0A1C6VWT0"/>
<dbReference type="EMBL" id="FMHZ01000002">
    <property type="protein sequence ID" value="SCL70785.1"/>
    <property type="molecule type" value="Genomic_DNA"/>
</dbReference>
<dbReference type="OrthoDB" id="3740959at2"/>
<dbReference type="SUPFAM" id="SSF56024">
    <property type="entry name" value="Phospholipase D/nuclease"/>
    <property type="match status" value="2"/>
</dbReference>
<evidence type="ECO:0000256" key="4">
    <source>
        <dbReference type="ARBA" id="ARBA00022801"/>
    </source>
</evidence>
<dbReference type="Proteomes" id="UP000199001">
    <property type="component" value="Unassembled WGS sequence"/>
</dbReference>
<evidence type="ECO:0000259" key="8">
    <source>
        <dbReference type="Pfam" id="PF13091"/>
    </source>
</evidence>
<dbReference type="PANTHER" id="PTHR43856:SF1">
    <property type="entry name" value="MITOCHONDRIAL CARDIOLIPIN HYDROLASE"/>
    <property type="match status" value="1"/>
</dbReference>
<evidence type="ECO:0000256" key="7">
    <source>
        <dbReference type="SAM" id="SignalP"/>
    </source>
</evidence>
<organism evidence="9 10">
    <name type="scientific">Micromonospora citrea</name>
    <dbReference type="NCBI Taxonomy" id="47855"/>
    <lineage>
        <taxon>Bacteria</taxon>
        <taxon>Bacillati</taxon>
        <taxon>Actinomycetota</taxon>
        <taxon>Actinomycetes</taxon>
        <taxon>Micromonosporales</taxon>
        <taxon>Micromonosporaceae</taxon>
        <taxon>Micromonospora</taxon>
    </lineage>
</organism>
<evidence type="ECO:0000256" key="2">
    <source>
        <dbReference type="ARBA" id="ARBA00008664"/>
    </source>
</evidence>
<feature type="domain" description="Phospholipase D-like" evidence="8">
    <location>
        <begin position="82"/>
        <end position="222"/>
    </location>
</feature>
<dbReference type="GO" id="GO:0004630">
    <property type="term" value="F:phospholipase D activity"/>
    <property type="evidence" value="ECO:0007669"/>
    <property type="project" value="UniProtKB-EC"/>
</dbReference>
<gene>
    <name evidence="9" type="ORF">GA0070606_5514</name>
</gene>
<feature type="signal peptide" evidence="7">
    <location>
        <begin position="1"/>
        <end position="22"/>
    </location>
</feature>
<sequence length="420" mass="45237">MNLRRCLLAAALAFPILAVAPAAPVVAVPGAGSAVSAPDLTDDTTVTSTFPAYTRFNVPAEDGSRDRVIEDEIVALADGVPAGSYIRGAMYSWTSPVVADALARAAARGVVVRVVVDREGEGGVNLDSANAAIRKLRVANLDNLVFCGASSASVAGSSACIANQSNSINHNKFFTFSTSGTMKRVVLITSQNLTFSQNNLFNNALVVHEDYDLYDHFTRYFNLMRAEDKDNDFFAAPDGYYKSPNTGVTVYHSPRSSGDTVKNVLSYVTRYESGCVVEVAQAAFTNPRTAVASELLRIAKLGCQVRVVFGEMGDRVYGILRGSSNVQMKKYWDAEASNYDGRVVTVHSKYLVVKGNYNGTGGRNIVFTGSHNLTGPSLLAHDETFVKIEHPTISANYRANFATLWSRAKCVNPDNGTCAY</sequence>
<dbReference type="RefSeq" id="WP_091105922.1">
    <property type="nucleotide sequence ID" value="NZ_FMHZ01000002.1"/>
</dbReference>
<keyword evidence="5" id="KW-0442">Lipid degradation</keyword>
<dbReference type="Gene3D" id="3.30.870.10">
    <property type="entry name" value="Endonuclease Chain A"/>
    <property type="match status" value="2"/>
</dbReference>
<comment type="similarity">
    <text evidence="2">Belongs to the phospholipase D family.</text>
</comment>
<keyword evidence="6" id="KW-0443">Lipid metabolism</keyword>
<dbReference type="InterPro" id="IPR051406">
    <property type="entry name" value="PLD_domain"/>
</dbReference>
<name>A0A1C6VWT0_9ACTN</name>
<evidence type="ECO:0000256" key="6">
    <source>
        <dbReference type="ARBA" id="ARBA00023098"/>
    </source>
</evidence>